<dbReference type="AlphaFoldDB" id="A0A9P0LDR3"/>
<accession>A0A9P0LDR3</accession>
<feature type="chain" id="PRO_5040123029" evidence="1">
    <location>
        <begin position="18"/>
        <end position="69"/>
    </location>
</feature>
<feature type="signal peptide" evidence="1">
    <location>
        <begin position="1"/>
        <end position="17"/>
    </location>
</feature>
<comment type="caution">
    <text evidence="2">The sequence shown here is derived from an EMBL/GenBank/DDBJ whole genome shotgun (WGS) entry which is preliminary data.</text>
</comment>
<gene>
    <name evidence="2" type="ORF">ACAOBT_LOCUS20087</name>
</gene>
<dbReference type="EMBL" id="CAKOFQ010007106">
    <property type="protein sequence ID" value="CAH1991128.1"/>
    <property type="molecule type" value="Genomic_DNA"/>
</dbReference>
<reference evidence="2" key="1">
    <citation type="submission" date="2022-03" db="EMBL/GenBank/DDBJ databases">
        <authorList>
            <person name="Sayadi A."/>
        </authorList>
    </citation>
    <scope>NUCLEOTIDE SEQUENCE</scope>
</reference>
<proteinExistence type="predicted"/>
<dbReference type="Proteomes" id="UP001152888">
    <property type="component" value="Unassembled WGS sequence"/>
</dbReference>
<evidence type="ECO:0000313" key="3">
    <source>
        <dbReference type="Proteomes" id="UP001152888"/>
    </source>
</evidence>
<name>A0A9P0LDR3_ACAOB</name>
<keyword evidence="1" id="KW-0732">Signal</keyword>
<evidence type="ECO:0000256" key="1">
    <source>
        <dbReference type="SAM" id="SignalP"/>
    </source>
</evidence>
<organism evidence="2 3">
    <name type="scientific">Acanthoscelides obtectus</name>
    <name type="common">Bean weevil</name>
    <name type="synonym">Bruchus obtectus</name>
    <dbReference type="NCBI Taxonomy" id="200917"/>
    <lineage>
        <taxon>Eukaryota</taxon>
        <taxon>Metazoa</taxon>
        <taxon>Ecdysozoa</taxon>
        <taxon>Arthropoda</taxon>
        <taxon>Hexapoda</taxon>
        <taxon>Insecta</taxon>
        <taxon>Pterygota</taxon>
        <taxon>Neoptera</taxon>
        <taxon>Endopterygota</taxon>
        <taxon>Coleoptera</taxon>
        <taxon>Polyphaga</taxon>
        <taxon>Cucujiformia</taxon>
        <taxon>Chrysomeloidea</taxon>
        <taxon>Chrysomelidae</taxon>
        <taxon>Bruchinae</taxon>
        <taxon>Bruchini</taxon>
        <taxon>Acanthoscelides</taxon>
    </lineage>
</organism>
<evidence type="ECO:0000313" key="2">
    <source>
        <dbReference type="EMBL" id="CAH1991128.1"/>
    </source>
</evidence>
<protein>
    <submittedName>
        <fullName evidence="2">Uncharacterized protein</fullName>
    </submittedName>
</protein>
<sequence length="69" mass="7867">MSCAHCVLESLLFLVCALKLLTNNHSSFSTLNLFAIDVTSCPQLHLSHQLLNMLMNWNPHRFLLKNLDT</sequence>
<keyword evidence="3" id="KW-1185">Reference proteome</keyword>